<evidence type="ECO:0000256" key="1">
    <source>
        <dbReference type="SAM" id="MobiDB-lite"/>
    </source>
</evidence>
<proteinExistence type="predicted"/>
<dbReference type="AlphaFoldDB" id="A0AAE0M2Z9"/>
<name>A0AAE0M2Z9_9PEZI</name>
<reference evidence="2" key="2">
    <citation type="submission" date="2023-06" db="EMBL/GenBank/DDBJ databases">
        <authorList>
            <consortium name="Lawrence Berkeley National Laboratory"/>
            <person name="Haridas S."/>
            <person name="Hensen N."/>
            <person name="Bonometti L."/>
            <person name="Westerberg I."/>
            <person name="Brannstrom I.O."/>
            <person name="Guillou S."/>
            <person name="Cros-Aarteil S."/>
            <person name="Calhoun S."/>
            <person name="Kuo A."/>
            <person name="Mondo S."/>
            <person name="Pangilinan J."/>
            <person name="Riley R."/>
            <person name="Labutti K."/>
            <person name="Andreopoulos B."/>
            <person name="Lipzen A."/>
            <person name="Chen C."/>
            <person name="Yanf M."/>
            <person name="Daum C."/>
            <person name="Ng V."/>
            <person name="Clum A."/>
            <person name="Steindorff A."/>
            <person name="Ohm R."/>
            <person name="Martin F."/>
            <person name="Silar P."/>
            <person name="Natvig D."/>
            <person name="Lalanne C."/>
            <person name="Gautier V."/>
            <person name="Ament-Velasquez S.L."/>
            <person name="Kruys A."/>
            <person name="Hutchinson M.I."/>
            <person name="Powell A.J."/>
            <person name="Barry K."/>
            <person name="Miller A.N."/>
            <person name="Grigoriev I.V."/>
            <person name="Debuchy R."/>
            <person name="Gladieux P."/>
            <person name="Thoren M.H."/>
            <person name="Johannesson H."/>
        </authorList>
    </citation>
    <scope>NUCLEOTIDE SEQUENCE</scope>
    <source>
        <strain evidence="2">SMH4131-1</strain>
    </source>
</reference>
<evidence type="ECO:0000313" key="3">
    <source>
        <dbReference type="Proteomes" id="UP001286456"/>
    </source>
</evidence>
<dbReference type="Proteomes" id="UP001286456">
    <property type="component" value="Unassembled WGS sequence"/>
</dbReference>
<feature type="compositionally biased region" description="Polar residues" evidence="1">
    <location>
        <begin position="1"/>
        <end position="24"/>
    </location>
</feature>
<accession>A0AAE0M2Z9</accession>
<gene>
    <name evidence="2" type="ORF">B0T19DRAFT_404902</name>
</gene>
<dbReference type="EMBL" id="JAUEPO010000007">
    <property type="protein sequence ID" value="KAK3317195.1"/>
    <property type="molecule type" value="Genomic_DNA"/>
</dbReference>
<feature type="region of interest" description="Disordered" evidence="1">
    <location>
        <begin position="1"/>
        <end position="37"/>
    </location>
</feature>
<comment type="caution">
    <text evidence="2">The sequence shown here is derived from an EMBL/GenBank/DDBJ whole genome shotgun (WGS) entry which is preliminary data.</text>
</comment>
<evidence type="ECO:0000313" key="2">
    <source>
        <dbReference type="EMBL" id="KAK3317195.1"/>
    </source>
</evidence>
<sequence>MEEGQQGANMNEGRSSSPFTTAVPSSPPTKARNSTWGPHWQCEEIAQKAPGYQQHQLDSGANCDSDNHAIAFRMQETRGLHSASLSSPYGLLSAIGPSLMKLDITLRVPLLFLQAIFDDNITESTYTGSPNTRTNNGPEAAAQHIGNECHWVRKWAGLWPALAFRLRKLRHLHVWLDHEDSRSWSLVNECAVLSSLARSFPLDNIAGLEGVSLTLPNLHPLHENPEIHFIASSLKIPPSIAINRRMRPVYWFEVSAPGERAEVMHVADFPFMVQYSGIKDHGWEDTSQEEIQEIEREWWLTGELGNPYRRLELIGPPALCRVCISP</sequence>
<keyword evidence="3" id="KW-1185">Reference proteome</keyword>
<protein>
    <submittedName>
        <fullName evidence="2">Uncharacterized protein</fullName>
    </submittedName>
</protein>
<reference evidence="2" key="1">
    <citation type="journal article" date="2023" name="Mol. Phylogenet. Evol.">
        <title>Genome-scale phylogeny and comparative genomics of the fungal order Sordariales.</title>
        <authorList>
            <person name="Hensen N."/>
            <person name="Bonometti L."/>
            <person name="Westerberg I."/>
            <person name="Brannstrom I.O."/>
            <person name="Guillou S."/>
            <person name="Cros-Aarteil S."/>
            <person name="Calhoun S."/>
            <person name="Haridas S."/>
            <person name="Kuo A."/>
            <person name="Mondo S."/>
            <person name="Pangilinan J."/>
            <person name="Riley R."/>
            <person name="LaButti K."/>
            <person name="Andreopoulos B."/>
            <person name="Lipzen A."/>
            <person name="Chen C."/>
            <person name="Yan M."/>
            <person name="Daum C."/>
            <person name="Ng V."/>
            <person name="Clum A."/>
            <person name="Steindorff A."/>
            <person name="Ohm R.A."/>
            <person name="Martin F."/>
            <person name="Silar P."/>
            <person name="Natvig D.O."/>
            <person name="Lalanne C."/>
            <person name="Gautier V."/>
            <person name="Ament-Velasquez S.L."/>
            <person name="Kruys A."/>
            <person name="Hutchinson M.I."/>
            <person name="Powell A.J."/>
            <person name="Barry K."/>
            <person name="Miller A.N."/>
            <person name="Grigoriev I.V."/>
            <person name="Debuchy R."/>
            <person name="Gladieux P."/>
            <person name="Hiltunen Thoren M."/>
            <person name="Johannesson H."/>
        </authorList>
    </citation>
    <scope>NUCLEOTIDE SEQUENCE</scope>
    <source>
        <strain evidence="2">SMH4131-1</strain>
    </source>
</reference>
<organism evidence="2 3">
    <name type="scientific">Cercophora scortea</name>
    <dbReference type="NCBI Taxonomy" id="314031"/>
    <lineage>
        <taxon>Eukaryota</taxon>
        <taxon>Fungi</taxon>
        <taxon>Dikarya</taxon>
        <taxon>Ascomycota</taxon>
        <taxon>Pezizomycotina</taxon>
        <taxon>Sordariomycetes</taxon>
        <taxon>Sordariomycetidae</taxon>
        <taxon>Sordariales</taxon>
        <taxon>Lasiosphaeriaceae</taxon>
        <taxon>Cercophora</taxon>
    </lineage>
</organism>